<sequence length="248" mass="28105">MVIKQIKQWFTVRANAARWRPLTEWAEERGGQLRHARDGRGFVIDLPRLLPGLTRIEWGPSQRSYISGFELRMRCELKLNADMQMMLIERSLMDQLERSVFEAYTDTLRTRADTDTPEEMRWLVMFPKQTAIDAKLVRQRFGAVGVNSELCAAWLDPALSERLGQATQDILTEGRPFVLMSLRGNVYLRTAMPQVSLPEVQGLLQVLEAAAHSAQAVHLRIGEGGPWPTTTSVAWHNRPSEGDYSASA</sequence>
<keyword evidence="2" id="KW-1185">Reference proteome</keyword>
<protein>
    <submittedName>
        <fullName evidence="1">Uncharacterized protein</fullName>
    </submittedName>
</protein>
<reference evidence="1" key="1">
    <citation type="submission" date="2022-10" db="EMBL/GenBank/DDBJ databases">
        <title>Characterization and whole genome sequencing of a new Roseateles species, isolated from fresh water.</title>
        <authorList>
            <person name="Guliayeva D.Y."/>
            <person name="Akhremchuk A.E."/>
            <person name="Sikolenko M.A."/>
            <person name="Valentovich L.N."/>
            <person name="Sidarenka A.V."/>
        </authorList>
    </citation>
    <scope>NUCLEOTIDE SEQUENCE</scope>
    <source>
        <strain evidence="1">BIM B-1768</strain>
    </source>
</reference>
<proteinExistence type="predicted"/>
<evidence type="ECO:0000313" key="1">
    <source>
        <dbReference type="EMBL" id="UXH76418.1"/>
    </source>
</evidence>
<dbReference type="Proteomes" id="UP001064933">
    <property type="component" value="Chromosome"/>
</dbReference>
<organism evidence="1 2">
    <name type="scientific">Roseateles amylovorans</name>
    <dbReference type="NCBI Taxonomy" id="2978473"/>
    <lineage>
        <taxon>Bacteria</taxon>
        <taxon>Pseudomonadati</taxon>
        <taxon>Pseudomonadota</taxon>
        <taxon>Betaproteobacteria</taxon>
        <taxon>Burkholderiales</taxon>
        <taxon>Sphaerotilaceae</taxon>
        <taxon>Roseateles</taxon>
    </lineage>
</organism>
<dbReference type="EMBL" id="CP104562">
    <property type="protein sequence ID" value="UXH76418.1"/>
    <property type="molecule type" value="Genomic_DNA"/>
</dbReference>
<dbReference type="RefSeq" id="WP_261756149.1">
    <property type="nucleotide sequence ID" value="NZ_CP104562.2"/>
</dbReference>
<evidence type="ECO:0000313" key="2">
    <source>
        <dbReference type="Proteomes" id="UP001064933"/>
    </source>
</evidence>
<name>A0ABY6AU02_9BURK</name>
<accession>A0ABY6AU02</accession>
<gene>
    <name evidence="1" type="ORF">N4261_15270</name>
</gene>